<proteinExistence type="predicted"/>
<evidence type="ECO:0000259" key="2">
    <source>
        <dbReference type="Pfam" id="PF16694"/>
    </source>
</evidence>
<organism evidence="3 4">
    <name type="scientific">Aestuariirhabdus litorea</name>
    <dbReference type="NCBI Taxonomy" id="2528527"/>
    <lineage>
        <taxon>Bacteria</taxon>
        <taxon>Pseudomonadati</taxon>
        <taxon>Pseudomonadota</taxon>
        <taxon>Gammaproteobacteria</taxon>
        <taxon>Oceanospirillales</taxon>
        <taxon>Aestuariirhabdaceae</taxon>
        <taxon>Aestuariirhabdus</taxon>
    </lineage>
</organism>
<evidence type="ECO:0000313" key="3">
    <source>
        <dbReference type="EMBL" id="RRJ82835.1"/>
    </source>
</evidence>
<feature type="signal peptide" evidence="1">
    <location>
        <begin position="1"/>
        <end position="47"/>
    </location>
</feature>
<dbReference type="InterPro" id="IPR038142">
    <property type="entry name" value="Cytochrome_P460_sp"/>
</dbReference>
<dbReference type="Proteomes" id="UP000280792">
    <property type="component" value="Unassembled WGS sequence"/>
</dbReference>
<dbReference type="Gene3D" id="3.50.70.20">
    <property type="entry name" value="Cytochrome P460"/>
    <property type="match status" value="1"/>
</dbReference>
<keyword evidence="1" id="KW-0732">Signal</keyword>
<gene>
    <name evidence="3" type="ORF">D0544_13375</name>
</gene>
<comment type="caution">
    <text evidence="3">The sequence shown here is derived from an EMBL/GenBank/DDBJ whole genome shotgun (WGS) entry which is preliminary data.</text>
</comment>
<accession>A0A3P3VJD2</accession>
<name>A0A3P3VJD2_9GAMM</name>
<sequence length="194" mass="20998">MAGKRAATLARGVLSPPLALSQKDTPMKRLVPLVAAALSLLIGNAQAGPENVKSPGDYRANFTHYYSGDRTANNTQIIRVYANDIALEGAKKEGKLPYGSVLVGELYSAKLDASGQPLKSSLGRRIANTLEVLVVMERGAGFDADYPEALKVGDWEFAVFSPDGQRLDKDITACRACHNPLSDQEFLFSYDHLK</sequence>
<dbReference type="EMBL" id="QWEZ01000002">
    <property type="protein sequence ID" value="RRJ82835.1"/>
    <property type="molecule type" value="Genomic_DNA"/>
</dbReference>
<dbReference type="Pfam" id="PF16694">
    <property type="entry name" value="Cytochrome_P460"/>
    <property type="match status" value="1"/>
</dbReference>
<dbReference type="InterPro" id="IPR032033">
    <property type="entry name" value="Cytochrome_P460"/>
</dbReference>
<dbReference type="AlphaFoldDB" id="A0A3P3VJD2"/>
<evidence type="ECO:0000256" key="1">
    <source>
        <dbReference type="SAM" id="SignalP"/>
    </source>
</evidence>
<keyword evidence="4" id="KW-1185">Reference proteome</keyword>
<reference evidence="3 4" key="1">
    <citation type="submission" date="2018-08" db="EMBL/GenBank/DDBJ databases">
        <authorList>
            <person name="Khan S.A."/>
        </authorList>
    </citation>
    <scope>NUCLEOTIDE SEQUENCE [LARGE SCALE GENOMIC DNA]</scope>
    <source>
        <strain evidence="3 4">GTF-13</strain>
    </source>
</reference>
<dbReference type="CDD" id="cd20716">
    <property type="entry name" value="cyt_P460_fam"/>
    <property type="match status" value="1"/>
</dbReference>
<feature type="domain" description="Cytochrome P460" evidence="2">
    <location>
        <begin position="55"/>
        <end position="189"/>
    </location>
</feature>
<feature type="chain" id="PRO_5018164592" description="Cytochrome P460 domain-containing protein" evidence="1">
    <location>
        <begin position="48"/>
        <end position="194"/>
    </location>
</feature>
<reference evidence="3 4" key="2">
    <citation type="submission" date="2018-12" db="EMBL/GenBank/DDBJ databases">
        <title>Simiduia agarivorans gen. nov., sp. nov., a marine, agarolytic bacterium isolated from shallow coastal water from Keelung, Taiwan.</title>
        <authorList>
            <person name="Shieh W.Y."/>
        </authorList>
    </citation>
    <scope>NUCLEOTIDE SEQUENCE [LARGE SCALE GENOMIC DNA]</scope>
    <source>
        <strain evidence="3 4">GTF-13</strain>
    </source>
</reference>
<protein>
    <recommendedName>
        <fullName evidence="2">Cytochrome P460 domain-containing protein</fullName>
    </recommendedName>
</protein>
<evidence type="ECO:0000313" key="4">
    <source>
        <dbReference type="Proteomes" id="UP000280792"/>
    </source>
</evidence>